<dbReference type="Gene3D" id="2.40.40.20">
    <property type="match status" value="1"/>
</dbReference>
<dbReference type="SUPFAM" id="SSF50692">
    <property type="entry name" value="ADC-like"/>
    <property type="match status" value="1"/>
</dbReference>
<dbReference type="Gene3D" id="2.20.25.90">
    <property type="entry name" value="ADC-like domains"/>
    <property type="match status" value="1"/>
</dbReference>
<evidence type="ECO:0000313" key="7">
    <source>
        <dbReference type="Proteomes" id="UP001320544"/>
    </source>
</evidence>
<dbReference type="RefSeq" id="WP_244386002.1">
    <property type="nucleotide sequence ID" value="NZ_AP025564.1"/>
</dbReference>
<dbReference type="InterPro" id="IPR006656">
    <property type="entry name" value="Mopterin_OxRdtase"/>
</dbReference>
<dbReference type="SMART" id="SM00926">
    <property type="entry name" value="Molybdop_Fe4S4"/>
    <property type="match status" value="1"/>
</dbReference>
<dbReference type="Pfam" id="PF04879">
    <property type="entry name" value="Molybdop_Fe4S4"/>
    <property type="match status" value="1"/>
</dbReference>
<proteinExistence type="inferred from homology"/>
<gene>
    <name evidence="6" type="ORF">CE91St30_21730</name>
</gene>
<keyword evidence="4" id="KW-0411">Iron-sulfur</keyword>
<evidence type="ECO:0000256" key="4">
    <source>
        <dbReference type="ARBA" id="ARBA00023014"/>
    </source>
</evidence>
<feature type="domain" description="4Fe-4S Mo/W bis-MGD-type" evidence="5">
    <location>
        <begin position="42"/>
        <end position="102"/>
    </location>
</feature>
<keyword evidence="3" id="KW-0408">Iron</keyword>
<dbReference type="Proteomes" id="UP001320544">
    <property type="component" value="Chromosome"/>
</dbReference>
<dbReference type="InterPro" id="IPR006657">
    <property type="entry name" value="MoPterin_dinucl-bd_dom"/>
</dbReference>
<dbReference type="Pfam" id="PF00384">
    <property type="entry name" value="Molybdopterin"/>
    <property type="match status" value="1"/>
</dbReference>
<dbReference type="PROSITE" id="PS51669">
    <property type="entry name" value="4FE4S_MOW_BIS_MGD"/>
    <property type="match status" value="1"/>
</dbReference>
<evidence type="ECO:0000256" key="2">
    <source>
        <dbReference type="ARBA" id="ARBA00022723"/>
    </source>
</evidence>
<dbReference type="SUPFAM" id="SSF53706">
    <property type="entry name" value="Formate dehydrogenase/DMSO reductase, domains 1-3"/>
    <property type="match status" value="1"/>
</dbReference>
<organism evidence="6 7">
    <name type="scientific">Raoultibacter timonensis</name>
    <dbReference type="NCBI Taxonomy" id="1907662"/>
    <lineage>
        <taxon>Bacteria</taxon>
        <taxon>Bacillati</taxon>
        <taxon>Actinomycetota</taxon>
        <taxon>Coriobacteriia</taxon>
        <taxon>Eggerthellales</taxon>
        <taxon>Eggerthellaceae</taxon>
        <taxon>Raoultibacter</taxon>
    </lineage>
</organism>
<comment type="similarity">
    <text evidence="1">Belongs to the prokaryotic molybdopterin-containing oxidoreductase family.</text>
</comment>
<reference evidence="6 7" key="1">
    <citation type="submission" date="2022-01" db="EMBL/GenBank/DDBJ databases">
        <title>Novel bile acid biosynthetic pathways are enriched in the microbiome of centenarians.</title>
        <authorList>
            <person name="Sato Y."/>
            <person name="Atarashi K."/>
            <person name="Plichta R.D."/>
            <person name="Arai Y."/>
            <person name="Sasajima S."/>
            <person name="Kearney M.S."/>
            <person name="Suda W."/>
            <person name="Takeshita K."/>
            <person name="Sasaki T."/>
            <person name="Okamoto S."/>
            <person name="Skelly N.A."/>
            <person name="Okamura Y."/>
            <person name="Vlamakis H."/>
            <person name="Li Y."/>
            <person name="Tanoue T."/>
            <person name="Takei H."/>
            <person name="Nittono H."/>
            <person name="Narushima S."/>
            <person name="Irie J."/>
            <person name="Itoh H."/>
            <person name="Moriya K."/>
            <person name="Sugiura Y."/>
            <person name="Suematsu M."/>
            <person name="Moritoki N."/>
            <person name="Shibata S."/>
            <person name="Littman R.D."/>
            <person name="Fischbach A.M."/>
            <person name="Uwamino Y."/>
            <person name="Inoue T."/>
            <person name="Honda A."/>
            <person name="Hattori M."/>
            <person name="Murai T."/>
            <person name="Xavier J.R."/>
            <person name="Hirose N."/>
            <person name="Honda K."/>
        </authorList>
    </citation>
    <scope>NUCLEOTIDE SEQUENCE [LARGE SCALE GENOMIC DNA]</scope>
    <source>
        <strain evidence="6 7">CE91-St30</strain>
    </source>
</reference>
<evidence type="ECO:0000313" key="6">
    <source>
        <dbReference type="EMBL" id="BDE96840.1"/>
    </source>
</evidence>
<dbReference type="PANTHER" id="PTHR43742">
    <property type="entry name" value="TRIMETHYLAMINE-N-OXIDE REDUCTASE"/>
    <property type="match status" value="1"/>
</dbReference>
<dbReference type="Gene3D" id="3.40.50.740">
    <property type="match status" value="1"/>
</dbReference>
<dbReference type="InterPro" id="IPR037949">
    <property type="entry name" value="MopB_CT_Acetylene-hydratase"/>
</dbReference>
<dbReference type="Gene3D" id="3.40.228.10">
    <property type="entry name" value="Dimethylsulfoxide Reductase, domain 2"/>
    <property type="match status" value="1"/>
</dbReference>
<sequence length="771" mass="87067">MEDVREIKQDGMDDWVVGKDGSAAVVAATGRGLPWRWQEGDLTVTRTAAWSAPGCHLGCGVKVYTDANGNFVKLEGDECNPFNQGRLCVRCLSFDQVITNEQRLTHPMKRARADRGKDAWEEITWDEAYDLICDTFGEIKEKYGPESILFASGTGRDIANGMYRMAYSFGSPNIAYQQTGVACYGPRITATSIMMGNYCVPDCSMYFADRYDNPQWKPPGVIFIWGNNPLVSNADGNVGHWMVDCMKRGSKIVVVDPRLTWIASKADLFMRLRPGTDAALALAIINVMIEEDAYDHEFVENWTYGFEDLARVAKEYTPEKAEEITWVSAEKIREAARMAVECSPMTMQWGLALDQTRECISGSMALVALWALTGCIDVPGGMVTTHQPFGAEIWQPPAAETFLDEEVVQRRIGYYEYPLYKYSGCVVAQPDMLYDACITGKPYAIKAGWWQSTNPLSCCSQSPESKAYKAIMNLDFNVVVDIFMTPTAMACAEVVLPVATWAEKTGMRSIWYYMQPINAAVEVADNDVRSDLQINLDLGKRWAPEKWPWNSVEEFFTDQMGDSGYDYDQLREVNWMYPKFEYHKYRTGKQRADGAYGFNTPTGRLEFRSTLCEQWGFESVPSYHETDRGPRSTPELMDEYPLILTTGARNWSYFHSEGRQVARLRALRPDPIIEVNPLAAEKYGVADGDWVWVENEYGKIKMKAQVTIAVPESVVNVDHAWWFPERNPETLYDTFSSNANQLVPPEFGSTGFGANCKSLICKIYKLSEGER</sequence>
<accession>A0ABM7WKF2</accession>
<dbReference type="EMBL" id="AP025564">
    <property type="protein sequence ID" value="BDE96840.1"/>
    <property type="molecule type" value="Genomic_DNA"/>
</dbReference>
<dbReference type="InterPro" id="IPR006963">
    <property type="entry name" value="Mopterin_OxRdtase_4Fe-4S_dom"/>
</dbReference>
<evidence type="ECO:0000256" key="3">
    <source>
        <dbReference type="ARBA" id="ARBA00023004"/>
    </source>
</evidence>
<protein>
    <submittedName>
        <fullName evidence="6">Dehydrogenase</fullName>
    </submittedName>
</protein>
<dbReference type="InterPro" id="IPR009010">
    <property type="entry name" value="Asp_de-COase-like_dom_sf"/>
</dbReference>
<keyword evidence="2" id="KW-0479">Metal-binding</keyword>
<dbReference type="CDD" id="cd02781">
    <property type="entry name" value="MopB_CT_Acetylene-hydratase"/>
    <property type="match status" value="1"/>
</dbReference>
<evidence type="ECO:0000259" key="5">
    <source>
        <dbReference type="PROSITE" id="PS51669"/>
    </source>
</evidence>
<evidence type="ECO:0000256" key="1">
    <source>
        <dbReference type="ARBA" id="ARBA00010312"/>
    </source>
</evidence>
<keyword evidence="7" id="KW-1185">Reference proteome</keyword>
<name>A0ABM7WKF2_9ACTN</name>
<dbReference type="Pfam" id="PF01568">
    <property type="entry name" value="Molydop_binding"/>
    <property type="match status" value="1"/>
</dbReference>
<dbReference type="InterPro" id="IPR050612">
    <property type="entry name" value="Prok_Mopterin_Oxidored"/>
</dbReference>